<evidence type="ECO:0000256" key="1">
    <source>
        <dbReference type="ARBA" id="ARBA00000085"/>
    </source>
</evidence>
<keyword evidence="8" id="KW-0902">Two-component regulatory system</keyword>
<dbReference type="InterPro" id="IPR000700">
    <property type="entry name" value="PAS-assoc_C"/>
</dbReference>
<dbReference type="Gene3D" id="3.30.450.20">
    <property type="entry name" value="PAS domain"/>
    <property type="match status" value="3"/>
</dbReference>
<feature type="coiled-coil region" evidence="9">
    <location>
        <begin position="444"/>
        <end position="478"/>
    </location>
</feature>
<evidence type="ECO:0000259" key="12">
    <source>
        <dbReference type="PROSITE" id="PS50113"/>
    </source>
</evidence>
<dbReference type="CDD" id="cd00130">
    <property type="entry name" value="PAS"/>
    <property type="match status" value="2"/>
</dbReference>
<organism evidence="13 14">
    <name type="scientific">Fimbriiglobus ruber</name>
    <dbReference type="NCBI Taxonomy" id="1908690"/>
    <lineage>
        <taxon>Bacteria</taxon>
        <taxon>Pseudomonadati</taxon>
        <taxon>Planctomycetota</taxon>
        <taxon>Planctomycetia</taxon>
        <taxon>Gemmatales</taxon>
        <taxon>Gemmataceae</taxon>
        <taxon>Fimbriiglobus</taxon>
    </lineage>
</organism>
<dbReference type="InterPro" id="IPR050482">
    <property type="entry name" value="Sensor_HK_TwoCompSys"/>
</dbReference>
<dbReference type="InterPro" id="IPR013656">
    <property type="entry name" value="PAS_4"/>
</dbReference>
<dbReference type="EC" id="2.7.13.3" evidence="2"/>
<dbReference type="InterPro" id="IPR000014">
    <property type="entry name" value="PAS"/>
</dbReference>
<protein>
    <recommendedName>
        <fullName evidence="2">histidine kinase</fullName>
        <ecNumber evidence="2">2.7.13.3</ecNumber>
    </recommendedName>
</protein>
<dbReference type="SUPFAM" id="SSF55874">
    <property type="entry name" value="ATPase domain of HSP90 chaperone/DNA topoisomerase II/histidine kinase"/>
    <property type="match status" value="1"/>
</dbReference>
<keyword evidence="7" id="KW-0067">ATP-binding</keyword>
<dbReference type="CDD" id="cd16917">
    <property type="entry name" value="HATPase_UhpB-NarQ-NarX-like"/>
    <property type="match status" value="1"/>
</dbReference>
<feature type="domain" description="Histidine kinase" evidence="10">
    <location>
        <begin position="486"/>
        <end position="677"/>
    </location>
</feature>
<dbReference type="PROSITE" id="PS50112">
    <property type="entry name" value="PAS"/>
    <property type="match status" value="1"/>
</dbReference>
<gene>
    <name evidence="13" type="ORF">FRUB_06463</name>
</gene>
<evidence type="ECO:0000256" key="2">
    <source>
        <dbReference type="ARBA" id="ARBA00012438"/>
    </source>
</evidence>
<dbReference type="Pfam" id="PF02518">
    <property type="entry name" value="HATPase_c"/>
    <property type="match status" value="1"/>
</dbReference>
<dbReference type="AlphaFoldDB" id="A0A225D8P1"/>
<keyword evidence="9" id="KW-0175">Coiled coil</keyword>
<dbReference type="InterPro" id="IPR003594">
    <property type="entry name" value="HATPase_dom"/>
</dbReference>
<feature type="domain" description="PAS" evidence="11">
    <location>
        <begin position="304"/>
        <end position="352"/>
    </location>
</feature>
<proteinExistence type="predicted"/>
<dbReference type="Pfam" id="PF13188">
    <property type="entry name" value="PAS_8"/>
    <property type="match status" value="1"/>
</dbReference>
<keyword evidence="3" id="KW-0597">Phosphoprotein</keyword>
<dbReference type="EMBL" id="NIDE01000014">
    <property type="protein sequence ID" value="OWK37343.1"/>
    <property type="molecule type" value="Genomic_DNA"/>
</dbReference>
<evidence type="ECO:0000256" key="7">
    <source>
        <dbReference type="ARBA" id="ARBA00022840"/>
    </source>
</evidence>
<evidence type="ECO:0000256" key="4">
    <source>
        <dbReference type="ARBA" id="ARBA00022679"/>
    </source>
</evidence>
<dbReference type="Gene3D" id="3.30.565.10">
    <property type="entry name" value="Histidine kinase-like ATPase, C-terminal domain"/>
    <property type="match status" value="1"/>
</dbReference>
<evidence type="ECO:0000256" key="8">
    <source>
        <dbReference type="ARBA" id="ARBA00023012"/>
    </source>
</evidence>
<dbReference type="SUPFAM" id="SSF55785">
    <property type="entry name" value="PYP-like sensor domain (PAS domain)"/>
    <property type="match status" value="3"/>
</dbReference>
<dbReference type="Proteomes" id="UP000214646">
    <property type="component" value="Unassembled WGS sequence"/>
</dbReference>
<keyword evidence="6 13" id="KW-0418">Kinase</keyword>
<evidence type="ECO:0000259" key="10">
    <source>
        <dbReference type="PROSITE" id="PS50109"/>
    </source>
</evidence>
<evidence type="ECO:0000256" key="5">
    <source>
        <dbReference type="ARBA" id="ARBA00022741"/>
    </source>
</evidence>
<dbReference type="Gene3D" id="1.20.5.1930">
    <property type="match status" value="1"/>
</dbReference>
<dbReference type="SMART" id="SM00387">
    <property type="entry name" value="HATPase_c"/>
    <property type="match status" value="1"/>
</dbReference>
<dbReference type="PROSITE" id="PS50113">
    <property type="entry name" value="PAC"/>
    <property type="match status" value="1"/>
</dbReference>
<keyword evidence="5" id="KW-0547">Nucleotide-binding</keyword>
<dbReference type="GO" id="GO:0005524">
    <property type="term" value="F:ATP binding"/>
    <property type="evidence" value="ECO:0007669"/>
    <property type="project" value="UniProtKB-KW"/>
</dbReference>
<dbReference type="PANTHER" id="PTHR24421">
    <property type="entry name" value="NITRATE/NITRITE SENSOR PROTEIN NARX-RELATED"/>
    <property type="match status" value="1"/>
</dbReference>
<sequence length="684" mass="75861">MSGCSRVSIRFVGHEEILVAAGSTLMRDGGKHDPMSLDQELLHPPGEWIQAALAGIGAATIVTDALGRVRFMNSVAEFMTGWSQGETRGQPLAVVFRIENETTRLSVTDPVADVLVAGTAIALSDHTVLIARNGTELRIDHGAAPVRDAAGSVVGAVVIFCDVSERQRLVQGVEDARAFAEGIVQTVREPLVVLDAGLRVRTANRSFYRTFRVTPSETEGEFFFELGNRQWDIPRLRELLEQILPRDSHFDDFAVEYEFEGLGFRSMVLNARCLPAAGRRPALILLAIEDATERRRAAEALTLSETRYRRLFETAQDGILLVAPDTRRIFDANPFLTDLLGASRTDLVGKELWEIGLFRDIESNKGAFRTLQEKGYIRYDDLPLRTHDDRSIEVEFVSNVYNVGDTRVIQCNIRDVTDRKLAEDALRAAHAGLELRVMERTAELAQSNATLKEEIARREVAESEQRALQQQLTTVQEDERRRIARELHDQMGQHLTALGLGLKVVKDATPDPSPERDRLQRLQSMTDTIGREVHHLALELRPTALDDFGLQAALANYAEGWSERSGIEVDFHGPGPDDERLPPPVETALYRVIQEALTNILKHAAARRVSVVLQRSPGQISAVVEDDGRGFDADSVAEHRLGILGMRERVALVGGTLTVESGSRPGTTVIARIPLQASDRRRPQ</sequence>
<evidence type="ECO:0000313" key="13">
    <source>
        <dbReference type="EMBL" id="OWK37343.1"/>
    </source>
</evidence>
<dbReference type="InterPro" id="IPR011712">
    <property type="entry name" value="Sig_transdc_His_kin_sub3_dim/P"/>
</dbReference>
<dbReference type="InterPro" id="IPR035965">
    <property type="entry name" value="PAS-like_dom_sf"/>
</dbReference>
<keyword evidence="4" id="KW-0808">Transferase</keyword>
<dbReference type="PANTHER" id="PTHR24421:SF10">
    <property type="entry name" value="NITRATE_NITRITE SENSOR PROTEIN NARQ"/>
    <property type="match status" value="1"/>
</dbReference>
<dbReference type="GO" id="GO:0016020">
    <property type="term" value="C:membrane"/>
    <property type="evidence" value="ECO:0007669"/>
    <property type="project" value="InterPro"/>
</dbReference>
<dbReference type="GO" id="GO:0000155">
    <property type="term" value="F:phosphorelay sensor kinase activity"/>
    <property type="evidence" value="ECO:0007669"/>
    <property type="project" value="InterPro"/>
</dbReference>
<dbReference type="Pfam" id="PF08448">
    <property type="entry name" value="PAS_4"/>
    <property type="match status" value="2"/>
</dbReference>
<dbReference type="InterPro" id="IPR036890">
    <property type="entry name" value="HATPase_C_sf"/>
</dbReference>
<comment type="catalytic activity">
    <reaction evidence="1">
        <text>ATP + protein L-histidine = ADP + protein N-phospho-L-histidine.</text>
        <dbReference type="EC" id="2.7.13.3"/>
    </reaction>
</comment>
<evidence type="ECO:0000259" key="11">
    <source>
        <dbReference type="PROSITE" id="PS50112"/>
    </source>
</evidence>
<evidence type="ECO:0000313" key="14">
    <source>
        <dbReference type="Proteomes" id="UP000214646"/>
    </source>
</evidence>
<evidence type="ECO:0000256" key="6">
    <source>
        <dbReference type="ARBA" id="ARBA00022777"/>
    </source>
</evidence>
<evidence type="ECO:0000256" key="3">
    <source>
        <dbReference type="ARBA" id="ARBA00022553"/>
    </source>
</evidence>
<keyword evidence="14" id="KW-1185">Reference proteome</keyword>
<name>A0A225D8P1_9BACT</name>
<accession>A0A225D8P1</accession>
<dbReference type="PROSITE" id="PS50109">
    <property type="entry name" value="HIS_KIN"/>
    <property type="match status" value="1"/>
</dbReference>
<feature type="domain" description="PAC" evidence="12">
    <location>
        <begin position="123"/>
        <end position="175"/>
    </location>
</feature>
<evidence type="ECO:0000256" key="9">
    <source>
        <dbReference type="SAM" id="Coils"/>
    </source>
</evidence>
<dbReference type="InterPro" id="IPR005467">
    <property type="entry name" value="His_kinase_dom"/>
</dbReference>
<dbReference type="SMART" id="SM00091">
    <property type="entry name" value="PAS"/>
    <property type="match status" value="3"/>
</dbReference>
<dbReference type="NCBIfam" id="TIGR00229">
    <property type="entry name" value="sensory_box"/>
    <property type="match status" value="2"/>
</dbReference>
<dbReference type="GO" id="GO:0046983">
    <property type="term" value="F:protein dimerization activity"/>
    <property type="evidence" value="ECO:0007669"/>
    <property type="project" value="InterPro"/>
</dbReference>
<dbReference type="Pfam" id="PF07730">
    <property type="entry name" value="HisKA_3"/>
    <property type="match status" value="1"/>
</dbReference>
<reference evidence="14" key="1">
    <citation type="submission" date="2017-06" db="EMBL/GenBank/DDBJ databases">
        <title>Genome analysis of Fimbriiglobus ruber SP5, the first member of the order Planctomycetales with confirmed chitinolytic capability.</title>
        <authorList>
            <person name="Ravin N.V."/>
            <person name="Rakitin A.L."/>
            <person name="Ivanova A.A."/>
            <person name="Beletsky A.V."/>
            <person name="Kulichevskaya I.S."/>
            <person name="Mardanov A.V."/>
            <person name="Dedysh S.N."/>
        </authorList>
    </citation>
    <scope>NUCLEOTIDE SEQUENCE [LARGE SCALE GENOMIC DNA]</scope>
    <source>
        <strain evidence="14">SP5</strain>
    </source>
</reference>
<comment type="caution">
    <text evidence="13">The sequence shown here is derived from an EMBL/GenBank/DDBJ whole genome shotgun (WGS) entry which is preliminary data.</text>
</comment>